<accession>A0ABN9WF40</accession>
<evidence type="ECO:0000313" key="2">
    <source>
        <dbReference type="Proteomes" id="UP001189429"/>
    </source>
</evidence>
<proteinExistence type="predicted"/>
<dbReference type="Proteomes" id="UP001189429">
    <property type="component" value="Unassembled WGS sequence"/>
</dbReference>
<organism evidence="1 2">
    <name type="scientific">Prorocentrum cordatum</name>
    <dbReference type="NCBI Taxonomy" id="2364126"/>
    <lineage>
        <taxon>Eukaryota</taxon>
        <taxon>Sar</taxon>
        <taxon>Alveolata</taxon>
        <taxon>Dinophyceae</taxon>
        <taxon>Prorocentrales</taxon>
        <taxon>Prorocentraceae</taxon>
        <taxon>Prorocentrum</taxon>
    </lineage>
</organism>
<gene>
    <name evidence="1" type="ORF">PCOR1329_LOCUS66064</name>
</gene>
<name>A0ABN9WF40_9DINO</name>
<protein>
    <submittedName>
        <fullName evidence="1">Uncharacterized protein</fullName>
    </submittedName>
</protein>
<reference evidence="1" key="1">
    <citation type="submission" date="2023-10" db="EMBL/GenBank/DDBJ databases">
        <authorList>
            <person name="Chen Y."/>
            <person name="Shah S."/>
            <person name="Dougan E. K."/>
            <person name="Thang M."/>
            <person name="Chan C."/>
        </authorList>
    </citation>
    <scope>NUCLEOTIDE SEQUENCE [LARGE SCALE GENOMIC DNA]</scope>
</reference>
<sequence>MHRLIRELVLTPTTELQIHMGMIVLHTRDFHHGVPSIHVADNDDDFTAEDMCCACDGGLTQCKSHEECDGDGGGMFCSAQTGRCEECSICFYCGHGVDNTCGCCGDHYPLFEGTCNGTLSCLSTHLCVDDQGAVDLYGYVCDDYGKWIACGEGDDTDFTASLMCCACRGGVADSASEGAELLGSPFWLTTFSSVSDNNFIGQAGFSFTNYFGVLQITALGRPLPLTASTRVTLWDSRTEQALAFAEVGPHSITHNGYALEVLSPPVTIWPGEYRISQWCFIGMDPWPFDTTTETVNAATALTEMLSFHGGVVSDYETSGYPYLTTGDGYMAGMLQMYLSEAPSNVQTFRFTGGEQYYETLGYTQFLMYIYGAGGGNQAQSGAAGGSGGYAQATVTVPPGIQRLSVVVGEAGLDGGSACPSYAYGGGGTGGCDGNSGGGAGGGRQGPG</sequence>
<keyword evidence="2" id="KW-1185">Reference proteome</keyword>
<evidence type="ECO:0000313" key="1">
    <source>
        <dbReference type="EMBL" id="CAK0884004.1"/>
    </source>
</evidence>
<comment type="caution">
    <text evidence="1">The sequence shown here is derived from an EMBL/GenBank/DDBJ whole genome shotgun (WGS) entry which is preliminary data.</text>
</comment>
<dbReference type="EMBL" id="CAUYUJ010018493">
    <property type="protein sequence ID" value="CAK0884004.1"/>
    <property type="molecule type" value="Genomic_DNA"/>
</dbReference>